<feature type="transmembrane region" description="Helical" evidence="9">
    <location>
        <begin position="28"/>
        <end position="47"/>
    </location>
</feature>
<dbReference type="GO" id="GO:0016020">
    <property type="term" value="C:membrane"/>
    <property type="evidence" value="ECO:0007669"/>
    <property type="project" value="UniProtKB-SubCell"/>
</dbReference>
<dbReference type="AlphaFoldDB" id="A0A835V947"/>
<name>A0A835V947_VANPL</name>
<sequence length="393" mass="44055">MNKVEKISPARSFAHKLWTIGANDPKKAIHALKVGLALSLVSLFYYVRPLYDGVAGSAIAAILTVAVVFEYHAALVASFARFVPVVKARYDYGMLVFIVTFTLISLSGHRMEKVLDLAKYRSYTVALGSFICVLVSMLIRPAWAGKELHKLVVGNTEKLANSLEGDDAKCKDSLQKIYGYKSILTSKALEERLANLARWEPPHGPYGSQHPWKSYIKIGDAMRYCASCMETLHSFTKSRIKLQAKTLFQHQEVVAPEITRDHLCSAFMRLSFKSSTTVKELARTMKEMRKSSSMDDLIKDMRLAAEELQITLRTLPNWKITRKAHKTSVNTGELSNKVDLHLLEVIPLATVTSLLMEISIRIEQIASAVNDLAKEVFTAPLQAKEQQHMEDIP</sequence>
<evidence type="ECO:0000256" key="2">
    <source>
        <dbReference type="ARBA" id="ARBA00007079"/>
    </source>
</evidence>
<keyword evidence="5 9" id="KW-1133">Transmembrane helix</keyword>
<evidence type="ECO:0000256" key="6">
    <source>
        <dbReference type="ARBA" id="ARBA00023065"/>
    </source>
</evidence>
<proteinExistence type="inferred from homology"/>
<keyword evidence="6" id="KW-0406">Ion transport</keyword>
<comment type="subcellular location">
    <subcellularLocation>
        <location evidence="1">Membrane</location>
        <topology evidence="1">Multi-pass membrane protein</topology>
    </subcellularLocation>
</comment>
<reference evidence="10 11" key="1">
    <citation type="journal article" date="2020" name="Nat. Food">
        <title>A phased Vanilla planifolia genome enables genetic improvement of flavour and production.</title>
        <authorList>
            <person name="Hasing T."/>
            <person name="Tang H."/>
            <person name="Brym M."/>
            <person name="Khazi F."/>
            <person name="Huang T."/>
            <person name="Chambers A.H."/>
        </authorList>
    </citation>
    <scope>NUCLEOTIDE SEQUENCE [LARGE SCALE GENOMIC DNA]</scope>
    <source>
        <tissue evidence="10">Leaf</tissue>
    </source>
</reference>
<dbReference type="PANTHER" id="PTHR31086">
    <property type="entry name" value="ALUMINUM-ACTIVATED MALATE TRANSPORTER 10"/>
    <property type="match status" value="1"/>
</dbReference>
<keyword evidence="7 9" id="KW-0472">Membrane</keyword>
<evidence type="ECO:0000256" key="4">
    <source>
        <dbReference type="ARBA" id="ARBA00022692"/>
    </source>
</evidence>
<evidence type="ECO:0000256" key="8">
    <source>
        <dbReference type="ARBA" id="ARBA00023303"/>
    </source>
</evidence>
<accession>A0A835V947</accession>
<dbReference type="Pfam" id="PF11744">
    <property type="entry name" value="ALMT"/>
    <property type="match status" value="2"/>
</dbReference>
<dbReference type="InterPro" id="IPR020966">
    <property type="entry name" value="ALMT"/>
</dbReference>
<evidence type="ECO:0000313" key="10">
    <source>
        <dbReference type="EMBL" id="KAG0490042.1"/>
    </source>
</evidence>
<organism evidence="10 11">
    <name type="scientific">Vanilla planifolia</name>
    <name type="common">Vanilla</name>
    <dbReference type="NCBI Taxonomy" id="51239"/>
    <lineage>
        <taxon>Eukaryota</taxon>
        <taxon>Viridiplantae</taxon>
        <taxon>Streptophyta</taxon>
        <taxon>Embryophyta</taxon>
        <taxon>Tracheophyta</taxon>
        <taxon>Spermatophyta</taxon>
        <taxon>Magnoliopsida</taxon>
        <taxon>Liliopsida</taxon>
        <taxon>Asparagales</taxon>
        <taxon>Orchidaceae</taxon>
        <taxon>Vanilloideae</taxon>
        <taxon>Vanilleae</taxon>
        <taxon>Vanilla</taxon>
    </lineage>
</organism>
<comment type="similarity">
    <text evidence="2">Belongs to the aromatic acid exporter (TC 2.A.85) family.</text>
</comment>
<dbReference type="OrthoDB" id="68611at2759"/>
<dbReference type="EMBL" id="JADCNM010000003">
    <property type="protein sequence ID" value="KAG0490042.1"/>
    <property type="molecule type" value="Genomic_DNA"/>
</dbReference>
<dbReference type="Proteomes" id="UP000639772">
    <property type="component" value="Chromosome 3"/>
</dbReference>
<evidence type="ECO:0000256" key="5">
    <source>
        <dbReference type="ARBA" id="ARBA00022989"/>
    </source>
</evidence>
<evidence type="ECO:0000256" key="7">
    <source>
        <dbReference type="ARBA" id="ARBA00023136"/>
    </source>
</evidence>
<evidence type="ECO:0000313" key="11">
    <source>
        <dbReference type="Proteomes" id="UP000639772"/>
    </source>
</evidence>
<keyword evidence="3" id="KW-0813">Transport</keyword>
<comment type="caution">
    <text evidence="10">The sequence shown here is derived from an EMBL/GenBank/DDBJ whole genome shotgun (WGS) entry which is preliminary data.</text>
</comment>
<feature type="transmembrane region" description="Helical" evidence="9">
    <location>
        <begin position="123"/>
        <end position="143"/>
    </location>
</feature>
<protein>
    <recommendedName>
        <fullName evidence="12">Aluminum-activated malate transporter</fullName>
    </recommendedName>
</protein>
<evidence type="ECO:0008006" key="12">
    <source>
        <dbReference type="Google" id="ProtNLM"/>
    </source>
</evidence>
<dbReference type="GO" id="GO:0015743">
    <property type="term" value="P:malate transport"/>
    <property type="evidence" value="ECO:0007669"/>
    <property type="project" value="InterPro"/>
</dbReference>
<feature type="transmembrane region" description="Helical" evidence="9">
    <location>
        <begin position="59"/>
        <end position="80"/>
    </location>
</feature>
<gene>
    <name evidence="10" type="ORF">HPP92_006905</name>
</gene>
<evidence type="ECO:0000256" key="3">
    <source>
        <dbReference type="ARBA" id="ARBA00022448"/>
    </source>
</evidence>
<evidence type="ECO:0000256" key="1">
    <source>
        <dbReference type="ARBA" id="ARBA00004141"/>
    </source>
</evidence>
<keyword evidence="8" id="KW-0407">Ion channel</keyword>
<dbReference type="GO" id="GO:0034220">
    <property type="term" value="P:monoatomic ion transmembrane transport"/>
    <property type="evidence" value="ECO:0007669"/>
    <property type="project" value="UniProtKB-KW"/>
</dbReference>
<keyword evidence="4 9" id="KW-0812">Transmembrane</keyword>
<feature type="transmembrane region" description="Helical" evidence="9">
    <location>
        <begin position="92"/>
        <end position="111"/>
    </location>
</feature>
<evidence type="ECO:0000256" key="9">
    <source>
        <dbReference type="SAM" id="Phobius"/>
    </source>
</evidence>